<sequence>MIILKTTKSSIEIVKQMVKEMNDFEFRAYTPECHFYYNLLCDELSQFVNEHLVCDATVRQEAKQYIYNNLKRLYVPGIGILPFPEMEL</sequence>
<evidence type="ECO:0000313" key="3">
    <source>
        <dbReference type="Proteomes" id="UP000327007"/>
    </source>
</evidence>
<evidence type="ECO:0000313" key="1">
    <source>
        <dbReference type="EMBL" id="KAA9035710.1"/>
    </source>
</evidence>
<comment type="caution">
    <text evidence="2">The sequence shown here is derived from an EMBL/GenBank/DDBJ whole genome shotgun (WGS) entry which is preliminary data.</text>
</comment>
<dbReference type="EMBL" id="WDES01000044">
    <property type="protein sequence ID" value="KAB6083118.1"/>
    <property type="molecule type" value="Genomic_DNA"/>
</dbReference>
<organism evidence="2 4">
    <name type="scientific">Bacteroides xylanisolvens</name>
    <dbReference type="NCBI Taxonomy" id="371601"/>
    <lineage>
        <taxon>Bacteria</taxon>
        <taxon>Pseudomonadati</taxon>
        <taxon>Bacteroidota</taxon>
        <taxon>Bacteroidia</taxon>
        <taxon>Bacteroidales</taxon>
        <taxon>Bacteroidaceae</taxon>
        <taxon>Bacteroides</taxon>
    </lineage>
</organism>
<reference evidence="2 4" key="3">
    <citation type="journal article" date="2019" name="Nat. Med.">
        <title>A library of human gut bacterial isolates paired with longitudinal multiomics data enables mechanistic microbiome research.</title>
        <authorList>
            <person name="Poyet M."/>
            <person name="Groussin M."/>
            <person name="Gibbons S.M."/>
            <person name="Avila-Pacheco J."/>
            <person name="Jiang X."/>
            <person name="Kearney S.M."/>
            <person name="Perrotta A.R."/>
            <person name="Berdy B."/>
            <person name="Zhao S."/>
            <person name="Lieberman T.D."/>
            <person name="Swanson P.K."/>
            <person name="Smith M."/>
            <person name="Roesemann S."/>
            <person name="Alexander J.E."/>
            <person name="Rich S.A."/>
            <person name="Livny J."/>
            <person name="Vlamakis H."/>
            <person name="Clish C."/>
            <person name="Bullock K."/>
            <person name="Deik A."/>
            <person name="Scott J."/>
            <person name="Pierce K.A."/>
            <person name="Xavier R.J."/>
            <person name="Alm E.J."/>
        </authorList>
    </citation>
    <scope>NUCLEOTIDE SEQUENCE [LARGE SCALE GENOMIC DNA]</scope>
    <source>
        <strain evidence="2 4">BIOML-A74</strain>
    </source>
</reference>
<keyword evidence="4" id="KW-1185">Reference proteome</keyword>
<dbReference type="EMBL" id="VYQC01000026">
    <property type="protein sequence ID" value="KAA9035710.1"/>
    <property type="molecule type" value="Genomic_DNA"/>
</dbReference>
<dbReference type="RefSeq" id="WP_130061552.1">
    <property type="nucleotide sequence ID" value="NZ_CP041230.1"/>
</dbReference>
<dbReference type="Proteomes" id="UP000327007">
    <property type="component" value="Unassembled WGS sequence"/>
</dbReference>
<reference evidence="1" key="2">
    <citation type="journal article" date="2019" name="bioRxiv">
        <title>Acquired interbacterial defense systems protect against interspecies antagonism in the human gut microbiome.</title>
        <authorList>
            <person name="Ross B.D."/>
            <person name="Verster A.J."/>
            <person name="Radey M.C."/>
            <person name="Schmidtke D.T."/>
            <person name="Pope C.E."/>
            <person name="Hoffman L.R."/>
            <person name="Hajjar A.M."/>
            <person name="Peterson S.B."/>
            <person name="Borenstein E."/>
            <person name="Mougous J.D."/>
        </authorList>
    </citation>
    <scope>NUCLEOTIDE SEQUENCE</scope>
    <source>
        <strain evidence="1">H204</strain>
    </source>
</reference>
<evidence type="ECO:0000313" key="4">
    <source>
        <dbReference type="Proteomes" id="UP000435059"/>
    </source>
</evidence>
<proteinExistence type="predicted"/>
<dbReference type="Proteomes" id="UP000435059">
    <property type="component" value="Unassembled WGS sequence"/>
</dbReference>
<reference evidence="3" key="1">
    <citation type="journal article" date="2018" name="J. Anim. Genet.">
        <title>Acquired interbacterial defense systems protect against interspecies antagonism in the human gut microbiome.</title>
        <authorList>
            <person name="Ross B.D."/>
            <person name="Verster A.J."/>
            <person name="Radey M.C."/>
            <person name="Schmidtke D.T."/>
            <person name="Pope C.E."/>
            <person name="Hoffman L.R."/>
            <person name="Hajjar A."/>
            <person name="Peterson S.B."/>
            <person name="Borenstein E."/>
            <person name="Mougous J."/>
        </authorList>
    </citation>
    <scope>NUCLEOTIDE SEQUENCE [LARGE SCALE GENOMIC DNA]</scope>
    <source>
        <strain evidence="3">H204</strain>
    </source>
</reference>
<evidence type="ECO:0000313" key="2">
    <source>
        <dbReference type="EMBL" id="KAB6083118.1"/>
    </source>
</evidence>
<accession>A0A5N0L9W9</accession>
<reference evidence="1" key="4">
    <citation type="submission" date="2019-09" db="EMBL/GenBank/DDBJ databases">
        <authorList>
            <person name="Ross B.D."/>
            <person name="Verster A.J."/>
            <person name="Radey M.C."/>
            <person name="Schmidtke D.T."/>
            <person name="Pope C.E."/>
            <person name="Hoffman L.R."/>
            <person name="Hajjar A.M."/>
            <person name="Peterson S.B."/>
            <person name="Borenstein E."/>
            <person name="Mougous J.D."/>
        </authorList>
    </citation>
    <scope>NUCLEOTIDE SEQUENCE</scope>
    <source>
        <strain evidence="1">H204</strain>
    </source>
</reference>
<name>A0A5N0L9W9_9BACE</name>
<gene>
    <name evidence="1" type="ORF">F6S82_25595</name>
    <name evidence="2" type="ORF">GA574_21065</name>
</gene>
<dbReference type="AlphaFoldDB" id="A0A5N0L9W9"/>
<protein>
    <submittedName>
        <fullName evidence="2">Uncharacterized protein</fullName>
    </submittedName>
</protein>